<organism evidence="10 11">
    <name type="scientific">Demequina activiva</name>
    <dbReference type="NCBI Taxonomy" id="1582364"/>
    <lineage>
        <taxon>Bacteria</taxon>
        <taxon>Bacillati</taxon>
        <taxon>Actinomycetota</taxon>
        <taxon>Actinomycetes</taxon>
        <taxon>Micrococcales</taxon>
        <taxon>Demequinaceae</taxon>
        <taxon>Demequina</taxon>
    </lineage>
</organism>
<keyword evidence="2" id="KW-0547">Nucleotide-binding</keyword>
<dbReference type="GO" id="GO:0016818">
    <property type="term" value="F:hydrolase activity, acting on acid anhydrides, in phosphorus-containing anhydrides"/>
    <property type="evidence" value="ECO:0007669"/>
    <property type="project" value="InterPro"/>
</dbReference>
<evidence type="ECO:0000313" key="11">
    <source>
        <dbReference type="Proteomes" id="UP000652354"/>
    </source>
</evidence>
<feature type="domain" description="Helicase ATP-binding" evidence="9">
    <location>
        <begin position="36"/>
        <end position="321"/>
    </location>
</feature>
<dbReference type="GO" id="GO:0043139">
    <property type="term" value="F:5'-3' DNA helicase activity"/>
    <property type="evidence" value="ECO:0007669"/>
    <property type="project" value="UniProtKB-EC"/>
</dbReference>
<evidence type="ECO:0000256" key="4">
    <source>
        <dbReference type="ARBA" id="ARBA00022840"/>
    </source>
</evidence>
<evidence type="ECO:0000256" key="1">
    <source>
        <dbReference type="ARBA" id="ARBA00001966"/>
    </source>
</evidence>
<feature type="region of interest" description="Disordered" evidence="8">
    <location>
        <begin position="1"/>
        <end position="23"/>
    </location>
</feature>
<keyword evidence="4" id="KW-0067">ATP-binding</keyword>
<keyword evidence="10" id="KW-0347">Helicase</keyword>
<dbReference type="Pfam" id="PF00270">
    <property type="entry name" value="DEAD"/>
    <property type="match status" value="1"/>
</dbReference>
<dbReference type="RefSeq" id="WP_275404520.1">
    <property type="nucleotide sequence ID" value="NZ_BONR01000002.1"/>
</dbReference>
<dbReference type="EC" id="5.6.2.3" evidence="6"/>
<dbReference type="InterPro" id="IPR014013">
    <property type="entry name" value="Helic_SF1/SF2_ATP-bd_DinG/Rad3"/>
</dbReference>
<evidence type="ECO:0000259" key="9">
    <source>
        <dbReference type="PROSITE" id="PS51193"/>
    </source>
</evidence>
<dbReference type="InterPro" id="IPR045028">
    <property type="entry name" value="DinG/Rad3-like"/>
</dbReference>
<dbReference type="PROSITE" id="PS51193">
    <property type="entry name" value="HELICASE_ATP_BIND_2"/>
    <property type="match status" value="1"/>
</dbReference>
<dbReference type="InterPro" id="IPR011545">
    <property type="entry name" value="DEAD/DEAH_box_helicase_dom"/>
</dbReference>
<dbReference type="Pfam" id="PF13307">
    <property type="entry name" value="Helicase_C_2"/>
    <property type="match status" value="1"/>
</dbReference>
<gene>
    <name evidence="10" type="ORF">Dac01nite_10150</name>
</gene>
<proteinExistence type="inferred from homology"/>
<dbReference type="GO" id="GO:0003676">
    <property type="term" value="F:nucleic acid binding"/>
    <property type="evidence" value="ECO:0007669"/>
    <property type="project" value="InterPro"/>
</dbReference>
<dbReference type="GO" id="GO:0006139">
    <property type="term" value="P:nucleobase-containing compound metabolic process"/>
    <property type="evidence" value="ECO:0007669"/>
    <property type="project" value="InterPro"/>
</dbReference>
<comment type="caution">
    <text evidence="10">The sequence shown here is derived from an EMBL/GenBank/DDBJ whole genome shotgun (WGS) entry which is preliminary data.</text>
</comment>
<dbReference type="GO" id="GO:0005524">
    <property type="term" value="F:ATP binding"/>
    <property type="evidence" value="ECO:0007669"/>
    <property type="project" value="UniProtKB-KW"/>
</dbReference>
<evidence type="ECO:0000256" key="5">
    <source>
        <dbReference type="ARBA" id="ARBA00038058"/>
    </source>
</evidence>
<dbReference type="SMART" id="SM00487">
    <property type="entry name" value="DEXDc"/>
    <property type="match status" value="1"/>
</dbReference>
<evidence type="ECO:0000313" key="10">
    <source>
        <dbReference type="EMBL" id="GIG54263.1"/>
    </source>
</evidence>
<dbReference type="InterPro" id="IPR014001">
    <property type="entry name" value="Helicase_ATP-bd"/>
</dbReference>
<dbReference type="InterPro" id="IPR027417">
    <property type="entry name" value="P-loop_NTPase"/>
</dbReference>
<name>A0A919Q4C8_9MICO</name>
<sequence>MSPADPATAEDAVEDSAEAVHDDGPLDATEAVRLLDIAVSALGGARRDGQTRMAQAVERALSDGENALIQAGTGTGKSLAYLVPAVAHAAREKQRIVVSTATLALQRQVFTKDLPMVLDALEPELGHRPEVALFKGRSNYLCKHKMAGGYGEPDDDMLPFPAGPTSDLGQEVARLHAWAEETDTGDRDDLVPGVSHRAWAQVSVTGRECLESKCPLLKECFSQQVRDHAAVSRVVVTNHAVLGVQAASHDMLGEHHALIVDEAHELVGRITSAATHELTVRGVDRAARTARRVGVASDDLDRAARALDGALGDCEPGRLRLGLPEELAEAVDLIRGAARTMLTQVQKATKDSGEARGPGDSASASAKVATAALTEVFDVCEELLGEAGRYVIWLAPPDGDYESRQAVRIVAAPLDVAGLIRHKLIEDKASVFTSATLALGGNFDAMARHLGVDDPIAMDAGSPFDYGKQGILYVASQLPRPDAGGISAQALDEMAALIEAAGGRTLGLFSSHRAGQAAAEAMRARLDVPVMYQLDDQLPTLVERFRDDPRACLFGSTSLWQGIDVPGPTASLVIIDRIPFPRPDEPISQARTEAVAQSGGNGFMAVSATHAALLMAQGSGRLIRTQGDRGVVAVLDSRLATARYGGFLARSMPPLWPTADRDTVLEALRRLDAAAQERGE</sequence>
<evidence type="ECO:0000256" key="8">
    <source>
        <dbReference type="SAM" id="MobiDB-lite"/>
    </source>
</evidence>
<dbReference type="SUPFAM" id="SSF52540">
    <property type="entry name" value="P-loop containing nucleoside triphosphate hydrolases"/>
    <property type="match status" value="1"/>
</dbReference>
<evidence type="ECO:0000256" key="6">
    <source>
        <dbReference type="ARBA" id="ARBA00044969"/>
    </source>
</evidence>
<accession>A0A919Q4C8</accession>
<dbReference type="SMART" id="SM00491">
    <property type="entry name" value="HELICc2"/>
    <property type="match status" value="1"/>
</dbReference>
<dbReference type="InterPro" id="IPR006555">
    <property type="entry name" value="ATP-dep_Helicase_C"/>
</dbReference>
<evidence type="ECO:0000256" key="7">
    <source>
        <dbReference type="ARBA" id="ARBA00048954"/>
    </source>
</evidence>
<evidence type="ECO:0000256" key="3">
    <source>
        <dbReference type="ARBA" id="ARBA00022801"/>
    </source>
</evidence>
<dbReference type="EMBL" id="BONR01000002">
    <property type="protein sequence ID" value="GIG54263.1"/>
    <property type="molecule type" value="Genomic_DNA"/>
</dbReference>
<protein>
    <recommendedName>
        <fullName evidence="6">DNA 5'-3' helicase</fullName>
        <ecNumber evidence="6">5.6.2.3</ecNumber>
    </recommendedName>
</protein>
<comment type="catalytic activity">
    <reaction evidence="7">
        <text>ATP + H2O = ADP + phosphate + H(+)</text>
        <dbReference type="Rhea" id="RHEA:13065"/>
        <dbReference type="ChEBI" id="CHEBI:15377"/>
        <dbReference type="ChEBI" id="CHEBI:15378"/>
        <dbReference type="ChEBI" id="CHEBI:30616"/>
        <dbReference type="ChEBI" id="CHEBI:43474"/>
        <dbReference type="ChEBI" id="CHEBI:456216"/>
        <dbReference type="EC" id="5.6.2.3"/>
    </reaction>
</comment>
<keyword evidence="11" id="KW-1185">Reference proteome</keyword>
<dbReference type="Proteomes" id="UP000652354">
    <property type="component" value="Unassembled WGS sequence"/>
</dbReference>
<comment type="similarity">
    <text evidence="5">Belongs to the helicase family. DinG subfamily.</text>
</comment>
<dbReference type="PANTHER" id="PTHR11472:SF34">
    <property type="entry name" value="REGULATOR OF TELOMERE ELONGATION HELICASE 1"/>
    <property type="match status" value="1"/>
</dbReference>
<dbReference type="AlphaFoldDB" id="A0A919Q4C8"/>
<reference evidence="10" key="1">
    <citation type="submission" date="2021-01" db="EMBL/GenBank/DDBJ databases">
        <title>Whole genome shotgun sequence of Demequina activiva NBRC 110675.</title>
        <authorList>
            <person name="Komaki H."/>
            <person name="Tamura T."/>
        </authorList>
    </citation>
    <scope>NUCLEOTIDE SEQUENCE</scope>
    <source>
        <strain evidence="10">NBRC 110675</strain>
    </source>
</reference>
<evidence type="ECO:0000256" key="2">
    <source>
        <dbReference type="ARBA" id="ARBA00022741"/>
    </source>
</evidence>
<dbReference type="PANTHER" id="PTHR11472">
    <property type="entry name" value="DNA REPAIR DEAD HELICASE RAD3/XP-D SUBFAMILY MEMBER"/>
    <property type="match status" value="1"/>
</dbReference>
<comment type="cofactor">
    <cofactor evidence="1">
        <name>[4Fe-4S] cluster</name>
        <dbReference type="ChEBI" id="CHEBI:49883"/>
    </cofactor>
</comment>
<dbReference type="Gene3D" id="3.40.50.300">
    <property type="entry name" value="P-loop containing nucleotide triphosphate hydrolases"/>
    <property type="match status" value="2"/>
</dbReference>
<keyword evidence="3" id="KW-0378">Hydrolase</keyword>